<accession>A0ABW3HXY2</accession>
<dbReference type="RefSeq" id="WP_377712048.1">
    <property type="nucleotide sequence ID" value="NZ_JBHTJM010000001.1"/>
</dbReference>
<keyword evidence="1" id="KW-0732">Signal</keyword>
<comment type="caution">
    <text evidence="2">The sequence shown here is derived from an EMBL/GenBank/DDBJ whole genome shotgun (WGS) entry which is preliminary data.</text>
</comment>
<reference evidence="3" key="1">
    <citation type="journal article" date="2019" name="Int. J. Syst. Evol. Microbiol.">
        <title>The Global Catalogue of Microorganisms (GCM) 10K type strain sequencing project: providing services to taxonomists for standard genome sequencing and annotation.</title>
        <authorList>
            <consortium name="The Broad Institute Genomics Platform"/>
            <consortium name="The Broad Institute Genome Sequencing Center for Infectious Disease"/>
            <person name="Wu L."/>
            <person name="Ma J."/>
        </authorList>
    </citation>
    <scope>NUCLEOTIDE SEQUENCE [LARGE SCALE GENOMIC DNA]</scope>
    <source>
        <strain evidence="3">CCUG 62114</strain>
    </source>
</reference>
<feature type="chain" id="PRO_5045143156" description="Secreted protein" evidence="1">
    <location>
        <begin position="24"/>
        <end position="216"/>
    </location>
</feature>
<name>A0ABW3HXY2_9FLAO</name>
<feature type="signal peptide" evidence="1">
    <location>
        <begin position="1"/>
        <end position="23"/>
    </location>
</feature>
<evidence type="ECO:0000313" key="3">
    <source>
        <dbReference type="Proteomes" id="UP001596997"/>
    </source>
</evidence>
<keyword evidence="3" id="KW-1185">Reference proteome</keyword>
<evidence type="ECO:0000256" key="1">
    <source>
        <dbReference type="SAM" id="SignalP"/>
    </source>
</evidence>
<proteinExistence type="predicted"/>
<sequence>MNKSIYILLLVSFLSFFTGTAQVLDNPINNGGEIPSQINKDKNTIQPTIKRNNDSPIKLFNPLEAPKTFSMEKDPNLVDASKAAEGRIKEVNNKLEGKTGKKGSVSDQYLGDVTVKGDFISIECRDHQYVDGDRVKVIVNDVVVAQNIFLNSYYKGINVDLKEGLNEIHFVALNQGESGPNTAQFRVFNLKGELVTQKEWNLQTGVKATIIVVNEK</sequence>
<dbReference type="Proteomes" id="UP001596997">
    <property type="component" value="Unassembled WGS sequence"/>
</dbReference>
<evidence type="ECO:0008006" key="4">
    <source>
        <dbReference type="Google" id="ProtNLM"/>
    </source>
</evidence>
<evidence type="ECO:0000313" key="2">
    <source>
        <dbReference type="EMBL" id="MFD0962410.1"/>
    </source>
</evidence>
<organism evidence="2 3">
    <name type="scientific">Pseudofulvibacter geojedonensis</name>
    <dbReference type="NCBI Taxonomy" id="1123758"/>
    <lineage>
        <taxon>Bacteria</taxon>
        <taxon>Pseudomonadati</taxon>
        <taxon>Bacteroidota</taxon>
        <taxon>Flavobacteriia</taxon>
        <taxon>Flavobacteriales</taxon>
        <taxon>Flavobacteriaceae</taxon>
        <taxon>Pseudofulvibacter</taxon>
    </lineage>
</organism>
<dbReference type="EMBL" id="JBHTJM010000001">
    <property type="protein sequence ID" value="MFD0962410.1"/>
    <property type="molecule type" value="Genomic_DNA"/>
</dbReference>
<protein>
    <recommendedName>
        <fullName evidence="4">Secreted protein</fullName>
    </recommendedName>
</protein>
<gene>
    <name evidence="2" type="ORF">ACFQ1O_00155</name>
</gene>